<dbReference type="STRING" id="1081104.A0A167TR82"/>
<dbReference type="Proteomes" id="UP000076744">
    <property type="component" value="Unassembled WGS sequence"/>
</dbReference>
<dbReference type="OrthoDB" id="4621856at2759"/>
<evidence type="ECO:0000313" key="2">
    <source>
        <dbReference type="EMBL" id="OAA60862.1"/>
    </source>
</evidence>
<feature type="region of interest" description="Disordered" evidence="1">
    <location>
        <begin position="112"/>
        <end position="138"/>
    </location>
</feature>
<dbReference type="GO" id="GO:0003676">
    <property type="term" value="F:nucleic acid binding"/>
    <property type="evidence" value="ECO:0007669"/>
    <property type="project" value="InterPro"/>
</dbReference>
<sequence length="454" mass="50572">MSPSGYTHGDTPQKAMVRGALSYLRGTGLVVNKTAVFRHFGLSRAQGYSAITAHTSRADEPDWIESRGRPSKISKQALRFLEYLLWNDIGSATLDEATAVAVLEGRAWSEESQDSGIATTAEDGVGEEESSSSSMAAAPPAVTTVAAAVAAAATATAATKVEGPTWESLMRQGRAFGLQTTFNARTMRRAMGTLLYRRCLCCQGTWVNPQHRTSRVKYARSRRKALPDVDDWRRVRFSGELHFAFGLDGRMRLLPRPGEKYACPACQKAAEAQEQQQQQQQQQPQLSGWDRDIRRVHAWAAIGYGYRSDLVFYDEQTGPKSLGIMTPAAYRSAVLEREVQEWPVGGGLVWEEEHNPHAAGGNAIDKAAEAWKDARRLRRHRGCPDAPDLCPLDFTFGPRKQWRLQLPDWEPETLQRAARQVWAAVDQAQVDAWVERMPQRLDEVIKEGGSMVMW</sequence>
<reference evidence="2 3" key="1">
    <citation type="journal article" date="2016" name="Genome Biol. Evol.">
        <title>Divergent and convergent evolution of fungal pathogenicity.</title>
        <authorList>
            <person name="Shang Y."/>
            <person name="Xiao G."/>
            <person name="Zheng P."/>
            <person name="Cen K."/>
            <person name="Zhan S."/>
            <person name="Wang C."/>
        </authorList>
    </citation>
    <scope>NUCLEOTIDE SEQUENCE [LARGE SCALE GENOMIC DNA]</scope>
    <source>
        <strain evidence="2 3">ARSEF 2679</strain>
    </source>
</reference>
<organism evidence="2 3">
    <name type="scientific">Cordyceps fumosorosea (strain ARSEF 2679)</name>
    <name type="common">Isaria fumosorosea</name>
    <dbReference type="NCBI Taxonomy" id="1081104"/>
    <lineage>
        <taxon>Eukaryota</taxon>
        <taxon>Fungi</taxon>
        <taxon>Dikarya</taxon>
        <taxon>Ascomycota</taxon>
        <taxon>Pezizomycotina</taxon>
        <taxon>Sordariomycetes</taxon>
        <taxon>Hypocreomycetidae</taxon>
        <taxon>Hypocreales</taxon>
        <taxon>Cordycipitaceae</taxon>
        <taxon>Cordyceps</taxon>
    </lineage>
</organism>
<protein>
    <submittedName>
        <fullName evidence="2">HMG box protein</fullName>
    </submittedName>
</protein>
<dbReference type="InterPro" id="IPR036397">
    <property type="entry name" value="RNaseH_sf"/>
</dbReference>
<keyword evidence="3" id="KW-1185">Reference proteome</keyword>
<evidence type="ECO:0000313" key="3">
    <source>
        <dbReference type="Proteomes" id="UP000076744"/>
    </source>
</evidence>
<proteinExistence type="predicted"/>
<gene>
    <name evidence="2" type="ORF">ISF_05901</name>
</gene>
<dbReference type="Gene3D" id="3.30.420.10">
    <property type="entry name" value="Ribonuclease H-like superfamily/Ribonuclease H"/>
    <property type="match status" value="1"/>
</dbReference>
<name>A0A167TR82_CORFA</name>
<evidence type="ECO:0000256" key="1">
    <source>
        <dbReference type="SAM" id="MobiDB-lite"/>
    </source>
</evidence>
<dbReference type="GeneID" id="30022193"/>
<dbReference type="AlphaFoldDB" id="A0A167TR82"/>
<dbReference type="RefSeq" id="XP_018703533.1">
    <property type="nucleotide sequence ID" value="XM_018849506.1"/>
</dbReference>
<comment type="caution">
    <text evidence="2">The sequence shown here is derived from an EMBL/GenBank/DDBJ whole genome shotgun (WGS) entry which is preliminary data.</text>
</comment>
<dbReference type="EMBL" id="AZHB01000014">
    <property type="protein sequence ID" value="OAA60862.1"/>
    <property type="molecule type" value="Genomic_DNA"/>
</dbReference>
<accession>A0A167TR82</accession>